<name>A0A9J5WHA6_SOLCO</name>
<accession>A0A9J5WHA6</accession>
<dbReference type="Proteomes" id="UP000824120">
    <property type="component" value="Chromosome 11"/>
</dbReference>
<reference evidence="1 2" key="1">
    <citation type="submission" date="2020-09" db="EMBL/GenBank/DDBJ databases">
        <title>De no assembly of potato wild relative species, Solanum commersonii.</title>
        <authorList>
            <person name="Cho K."/>
        </authorList>
    </citation>
    <scope>NUCLEOTIDE SEQUENCE [LARGE SCALE GENOMIC DNA]</scope>
    <source>
        <strain evidence="1">LZ3.2</strain>
        <tissue evidence="1">Leaf</tissue>
    </source>
</reference>
<evidence type="ECO:0000313" key="1">
    <source>
        <dbReference type="EMBL" id="KAG5574837.1"/>
    </source>
</evidence>
<dbReference type="AlphaFoldDB" id="A0A9J5WHA6"/>
<dbReference type="OrthoDB" id="1283502at2759"/>
<sequence>MPEEWRWSAIWERVVEMRVRRGVHFREPVRNHVDVIDYRSHPSLEEINGEISEKEEGLTYAYDKVQGESSGDAWRCTSDLHKGNKGHGSVLSQFLFASVIDELTWYIQNEAVEVKLDTQAIPKKDDFKYVESVIQGSTNNDYDIIHHIDTMWRVASKVSCNKNAPPKLNLNTDDVVRGRVLVKNSHVQKMHVAEMRLLRWMSGDTRSDNEVIRGKVGVAFVVDKIREARLRWFEPMKRRCADTPKCERLNIVGTVKGKSKLKRHWGNVIRQDLTQLHINEDMILDRRVWRRSSIRVEH</sequence>
<gene>
    <name evidence="1" type="ORF">H5410_054971</name>
</gene>
<keyword evidence="2" id="KW-1185">Reference proteome</keyword>
<comment type="caution">
    <text evidence="1">The sequence shown here is derived from an EMBL/GenBank/DDBJ whole genome shotgun (WGS) entry which is preliminary data.</text>
</comment>
<dbReference type="PANTHER" id="PTHR46238:SF8">
    <property type="entry name" value="ENDONUCLEASE_EXONUCLEASE_PHOSPHATASE DOMAIN-CONTAINING PROTEIN"/>
    <property type="match status" value="1"/>
</dbReference>
<protein>
    <submittedName>
        <fullName evidence="1">Uncharacterized protein</fullName>
    </submittedName>
</protein>
<organism evidence="1 2">
    <name type="scientific">Solanum commersonii</name>
    <name type="common">Commerson's wild potato</name>
    <name type="synonym">Commerson's nightshade</name>
    <dbReference type="NCBI Taxonomy" id="4109"/>
    <lineage>
        <taxon>Eukaryota</taxon>
        <taxon>Viridiplantae</taxon>
        <taxon>Streptophyta</taxon>
        <taxon>Embryophyta</taxon>
        <taxon>Tracheophyta</taxon>
        <taxon>Spermatophyta</taxon>
        <taxon>Magnoliopsida</taxon>
        <taxon>eudicotyledons</taxon>
        <taxon>Gunneridae</taxon>
        <taxon>Pentapetalae</taxon>
        <taxon>asterids</taxon>
        <taxon>lamiids</taxon>
        <taxon>Solanales</taxon>
        <taxon>Solanaceae</taxon>
        <taxon>Solanoideae</taxon>
        <taxon>Solaneae</taxon>
        <taxon>Solanum</taxon>
    </lineage>
</organism>
<dbReference type="PANTHER" id="PTHR46238">
    <property type="entry name" value="REVERSE TRANSCRIPTASE DOMAIN-CONTAINING PROTEIN"/>
    <property type="match status" value="1"/>
</dbReference>
<evidence type="ECO:0000313" key="2">
    <source>
        <dbReference type="Proteomes" id="UP000824120"/>
    </source>
</evidence>
<dbReference type="EMBL" id="JACXVP010000011">
    <property type="protein sequence ID" value="KAG5574837.1"/>
    <property type="molecule type" value="Genomic_DNA"/>
</dbReference>
<proteinExistence type="predicted"/>